<evidence type="ECO:0000313" key="2">
    <source>
        <dbReference type="Proteomes" id="UP000235584"/>
    </source>
</evidence>
<gene>
    <name evidence="1" type="ORF">C0V70_01050</name>
</gene>
<dbReference type="SUPFAM" id="SSF46785">
    <property type="entry name" value="Winged helix' DNA-binding domain"/>
    <property type="match status" value="1"/>
</dbReference>
<dbReference type="Proteomes" id="UP000235584">
    <property type="component" value="Chromosome"/>
</dbReference>
<name>A0A2K9NMH7_BACTC</name>
<dbReference type="RefSeq" id="WP_102242012.1">
    <property type="nucleotide sequence ID" value="NZ_CP025704.1"/>
</dbReference>
<organism evidence="1 2">
    <name type="scientific">Bacteriovorax stolpii</name>
    <name type="common">Bdellovibrio stolpii</name>
    <dbReference type="NCBI Taxonomy" id="960"/>
    <lineage>
        <taxon>Bacteria</taxon>
        <taxon>Pseudomonadati</taxon>
        <taxon>Bdellovibrionota</taxon>
        <taxon>Bacteriovoracia</taxon>
        <taxon>Bacteriovoracales</taxon>
        <taxon>Bacteriovoracaceae</taxon>
        <taxon>Bacteriovorax</taxon>
    </lineage>
</organism>
<protein>
    <submittedName>
        <fullName evidence="1">Uncharacterized protein</fullName>
    </submittedName>
</protein>
<dbReference type="AlphaFoldDB" id="A0A2K9NMH7"/>
<dbReference type="KEGG" id="bsto:C0V70_01050"/>
<dbReference type="OrthoDB" id="335229at2"/>
<accession>A0A2K9NMH7</accession>
<sequence>MMLEGLLGNKSAEKVMLALYANEELHASAIAQMYETALDPIKKQLERFEEAGFLLSRVVGRSRLYSFNEAHPMIEPLRELLAIAYKLEKKQTKKNIKRDYRPTRDL</sequence>
<dbReference type="EMBL" id="CP025704">
    <property type="protein sequence ID" value="AUN96717.1"/>
    <property type="molecule type" value="Genomic_DNA"/>
</dbReference>
<dbReference type="InterPro" id="IPR036388">
    <property type="entry name" value="WH-like_DNA-bd_sf"/>
</dbReference>
<dbReference type="InterPro" id="IPR036390">
    <property type="entry name" value="WH_DNA-bd_sf"/>
</dbReference>
<dbReference type="Gene3D" id="1.10.10.10">
    <property type="entry name" value="Winged helix-like DNA-binding domain superfamily/Winged helix DNA-binding domain"/>
    <property type="match status" value="1"/>
</dbReference>
<proteinExistence type="predicted"/>
<keyword evidence="2" id="KW-1185">Reference proteome</keyword>
<evidence type="ECO:0000313" key="1">
    <source>
        <dbReference type="EMBL" id="AUN96717.1"/>
    </source>
</evidence>
<reference evidence="1 2" key="1">
    <citation type="submission" date="2018-01" db="EMBL/GenBank/DDBJ databases">
        <title>Complete genome sequence of Bacteriovorax stolpii DSM12778.</title>
        <authorList>
            <person name="Tang B."/>
            <person name="Chang J."/>
        </authorList>
    </citation>
    <scope>NUCLEOTIDE SEQUENCE [LARGE SCALE GENOMIC DNA]</scope>
    <source>
        <strain evidence="1 2">DSM 12778</strain>
    </source>
</reference>